<protein>
    <submittedName>
        <fullName evidence="3">Uncharacterized protein</fullName>
    </submittedName>
</protein>
<keyword evidence="1" id="KW-0472">Membrane</keyword>
<feature type="transmembrane region" description="Helical" evidence="1">
    <location>
        <begin position="30"/>
        <end position="50"/>
    </location>
</feature>
<organism evidence="2 3">
    <name type="scientific">Plectus sambesii</name>
    <dbReference type="NCBI Taxonomy" id="2011161"/>
    <lineage>
        <taxon>Eukaryota</taxon>
        <taxon>Metazoa</taxon>
        <taxon>Ecdysozoa</taxon>
        <taxon>Nematoda</taxon>
        <taxon>Chromadorea</taxon>
        <taxon>Plectida</taxon>
        <taxon>Plectina</taxon>
        <taxon>Plectoidea</taxon>
        <taxon>Plectidae</taxon>
        <taxon>Plectus</taxon>
    </lineage>
</organism>
<dbReference type="WBParaSite" id="PSAMB.scaffold18599size913.g37625.t1">
    <property type="protein sequence ID" value="PSAMB.scaffold18599size913.g37625.t1"/>
    <property type="gene ID" value="PSAMB.scaffold18599size913.g37625"/>
</dbReference>
<reference evidence="3" key="1">
    <citation type="submission" date="2022-11" db="UniProtKB">
        <authorList>
            <consortium name="WormBaseParasite"/>
        </authorList>
    </citation>
    <scope>IDENTIFICATION</scope>
</reference>
<sequence>TNDAPPAEEQECLALRQCWETVPQVYRWPFIIAIVFLFLLIIGFLITFFITSSGGHFDY</sequence>
<dbReference type="AlphaFoldDB" id="A0A914VEJ5"/>
<proteinExistence type="predicted"/>
<evidence type="ECO:0000256" key="1">
    <source>
        <dbReference type="SAM" id="Phobius"/>
    </source>
</evidence>
<keyword evidence="1" id="KW-1133">Transmembrane helix</keyword>
<evidence type="ECO:0000313" key="3">
    <source>
        <dbReference type="WBParaSite" id="PSAMB.scaffold18599size913.g37625.t1"/>
    </source>
</evidence>
<keyword evidence="2" id="KW-1185">Reference proteome</keyword>
<dbReference type="Proteomes" id="UP000887566">
    <property type="component" value="Unplaced"/>
</dbReference>
<name>A0A914VEJ5_9BILA</name>
<evidence type="ECO:0000313" key="2">
    <source>
        <dbReference type="Proteomes" id="UP000887566"/>
    </source>
</evidence>
<accession>A0A914VEJ5</accession>
<keyword evidence="1" id="KW-0812">Transmembrane</keyword>